<dbReference type="InterPro" id="IPR016166">
    <property type="entry name" value="FAD-bd_PCMH"/>
</dbReference>
<dbReference type="PANTHER" id="PTHR42659">
    <property type="entry name" value="XANTHINE DEHYDROGENASE SUBUNIT C-RELATED"/>
    <property type="match status" value="1"/>
</dbReference>
<dbReference type="SMART" id="SM01092">
    <property type="entry name" value="CO_deh_flav_C"/>
    <property type="match status" value="1"/>
</dbReference>
<keyword evidence="6" id="KW-1185">Reference proteome</keyword>
<organism evidence="5 6">
    <name type="scientific">Candidatus Amphirhobacter heronislandensis</name>
    <dbReference type="NCBI Taxonomy" id="1732024"/>
    <lineage>
        <taxon>Bacteria</taxon>
        <taxon>Pseudomonadati</taxon>
        <taxon>Pseudomonadota</taxon>
        <taxon>Gammaproteobacteria</taxon>
        <taxon>Candidatus Tethybacterales</taxon>
        <taxon>Candidatus Tethybacteraceae</taxon>
        <taxon>Candidatus Amphirhobacter</taxon>
    </lineage>
</organism>
<protein>
    <submittedName>
        <fullName evidence="5">Xanthine dehydrogenase family protein subunit M</fullName>
    </submittedName>
</protein>
<dbReference type="Gene3D" id="3.30.43.10">
    <property type="entry name" value="Uridine Diphospho-n-acetylenolpyruvylglucosamine Reductase, domain 2"/>
    <property type="match status" value="1"/>
</dbReference>
<dbReference type="InterPro" id="IPR016169">
    <property type="entry name" value="FAD-bd_PCMH_sub2"/>
</dbReference>
<gene>
    <name evidence="5" type="ORF">ISN26_00715</name>
</gene>
<dbReference type="Proteomes" id="UP000604381">
    <property type="component" value="Unassembled WGS sequence"/>
</dbReference>
<proteinExistence type="predicted"/>
<dbReference type="SUPFAM" id="SSF56176">
    <property type="entry name" value="FAD-binding/transporter-associated domain-like"/>
    <property type="match status" value="1"/>
</dbReference>
<dbReference type="FunFam" id="3.30.465.10:FF:000017">
    <property type="entry name" value="Xanthine dehydrogenase, FAD binding subunit"/>
    <property type="match status" value="1"/>
</dbReference>
<dbReference type="PROSITE" id="PS51387">
    <property type="entry name" value="FAD_PCMH"/>
    <property type="match status" value="1"/>
</dbReference>
<evidence type="ECO:0000256" key="1">
    <source>
        <dbReference type="ARBA" id="ARBA00022630"/>
    </source>
</evidence>
<dbReference type="GO" id="GO:0071949">
    <property type="term" value="F:FAD binding"/>
    <property type="evidence" value="ECO:0007669"/>
    <property type="project" value="InterPro"/>
</dbReference>
<dbReference type="EMBL" id="JADHEI010000009">
    <property type="protein sequence ID" value="MBF2734614.1"/>
    <property type="molecule type" value="Genomic_DNA"/>
</dbReference>
<keyword evidence="2" id="KW-0274">FAD</keyword>
<dbReference type="Gene3D" id="3.30.465.10">
    <property type="match status" value="1"/>
</dbReference>
<dbReference type="AlphaFoldDB" id="A0A930UG55"/>
<dbReference type="InterPro" id="IPR016167">
    <property type="entry name" value="FAD-bd_PCMH_sub1"/>
</dbReference>
<keyword evidence="3" id="KW-0560">Oxidoreductase</keyword>
<dbReference type="InterPro" id="IPR051312">
    <property type="entry name" value="Diverse_Substr_Oxidored"/>
</dbReference>
<dbReference type="Pfam" id="PF00941">
    <property type="entry name" value="FAD_binding_5"/>
    <property type="match status" value="1"/>
</dbReference>
<evidence type="ECO:0000313" key="5">
    <source>
        <dbReference type="EMBL" id="MBF2734614.1"/>
    </source>
</evidence>
<reference evidence="5" key="1">
    <citation type="submission" date="2020-10" db="EMBL/GenBank/DDBJ databases">
        <title>An improved Amphimedon queenslandica hologenome assembly reveals how three proteobacterial symbionts can extend the metabolic phenotypic of their marine sponge host.</title>
        <authorList>
            <person name="Degnan B."/>
            <person name="Degnan S."/>
            <person name="Xiang X."/>
        </authorList>
    </citation>
    <scope>NUCLEOTIDE SEQUENCE</scope>
    <source>
        <strain evidence="5">AqS2</strain>
    </source>
</reference>
<evidence type="ECO:0000256" key="3">
    <source>
        <dbReference type="ARBA" id="ARBA00023002"/>
    </source>
</evidence>
<evidence type="ECO:0000256" key="2">
    <source>
        <dbReference type="ARBA" id="ARBA00022827"/>
    </source>
</evidence>
<sequence>MIPGKFAYAKPSSVAEATAMLKEDADEVYVLAGGQSIISMMKLRQSAPRRLIDLNGIDELRAIEVGADEISIGAMATQHQVINDAKLAEACPLLAEAAAQIADPQVRYRGTIGGNAANGDQANDMPAVMQALDAEYVLASADGERSVKARDFYEGGLETERAENEILVRIKIPRPAAGHGWAYVKQKRKTGDYATAAVAVLLRKDGGGFADVALGLTNVADVPVCATEAAELLKGPGDAEAAAAKAAELADPPEMDPRGPAEFRRHLVAVLAKEAIAAAAARAK</sequence>
<dbReference type="SUPFAM" id="SSF55447">
    <property type="entry name" value="CO dehydrogenase flavoprotein C-terminal domain-like"/>
    <property type="match status" value="1"/>
</dbReference>
<feature type="domain" description="FAD-binding PCMH-type" evidence="4">
    <location>
        <begin position="1"/>
        <end position="177"/>
    </location>
</feature>
<dbReference type="InterPro" id="IPR036683">
    <property type="entry name" value="CO_DH_flav_C_dom_sf"/>
</dbReference>
<evidence type="ECO:0000259" key="4">
    <source>
        <dbReference type="PROSITE" id="PS51387"/>
    </source>
</evidence>
<name>A0A930UG55_9GAMM</name>
<dbReference type="InterPro" id="IPR002346">
    <property type="entry name" value="Mopterin_DH_FAD-bd"/>
</dbReference>
<dbReference type="Gene3D" id="3.30.390.50">
    <property type="entry name" value="CO dehydrogenase flavoprotein, C-terminal domain"/>
    <property type="match status" value="1"/>
</dbReference>
<accession>A0A930UG55</accession>
<evidence type="ECO:0000313" key="6">
    <source>
        <dbReference type="Proteomes" id="UP000604381"/>
    </source>
</evidence>
<keyword evidence="1" id="KW-0285">Flavoprotein</keyword>
<dbReference type="InterPro" id="IPR005107">
    <property type="entry name" value="CO_DH_flav_C"/>
</dbReference>
<dbReference type="InterPro" id="IPR036318">
    <property type="entry name" value="FAD-bd_PCMH-like_sf"/>
</dbReference>
<dbReference type="GO" id="GO:0016491">
    <property type="term" value="F:oxidoreductase activity"/>
    <property type="evidence" value="ECO:0007669"/>
    <property type="project" value="UniProtKB-KW"/>
</dbReference>
<dbReference type="Pfam" id="PF03450">
    <property type="entry name" value="CO_deh_flav_C"/>
    <property type="match status" value="1"/>
</dbReference>
<dbReference type="PANTHER" id="PTHR42659:SF2">
    <property type="entry name" value="XANTHINE DEHYDROGENASE SUBUNIT C-RELATED"/>
    <property type="match status" value="1"/>
</dbReference>
<comment type="caution">
    <text evidence="5">The sequence shown here is derived from an EMBL/GenBank/DDBJ whole genome shotgun (WGS) entry which is preliminary data.</text>
</comment>